<dbReference type="AlphaFoldDB" id="A0A4U5NJX1"/>
<dbReference type="EMBL" id="RCHU01001022">
    <property type="protein sequence ID" value="TKR83637.1"/>
    <property type="molecule type" value="Genomic_DNA"/>
</dbReference>
<reference evidence="2" key="1">
    <citation type="submission" date="2018-10" db="EMBL/GenBank/DDBJ databases">
        <title>Population genomic analysis revealed the cold adaptation of white poplar.</title>
        <authorList>
            <person name="Liu Y.-J."/>
        </authorList>
    </citation>
    <scope>NUCLEOTIDE SEQUENCE [LARGE SCALE GENOMIC DNA]</scope>
    <source>
        <strain evidence="2">PAL-ZL1</strain>
    </source>
</reference>
<evidence type="ECO:0000313" key="2">
    <source>
        <dbReference type="EMBL" id="TKR83637.1"/>
    </source>
</evidence>
<feature type="region of interest" description="Disordered" evidence="1">
    <location>
        <begin position="119"/>
        <end position="157"/>
    </location>
</feature>
<proteinExistence type="predicted"/>
<feature type="compositionally biased region" description="Pro residues" evidence="1">
    <location>
        <begin position="139"/>
        <end position="153"/>
    </location>
</feature>
<accession>A0A4U5NJX1</accession>
<gene>
    <name evidence="2" type="ORF">D5086_0000264080</name>
</gene>
<name>A0A4U5NJX1_POPAL</name>
<dbReference type="PANTHER" id="PTHR35688">
    <property type="entry name" value="NAD(P)-LINKED OXIDOREDUCTASE SUPERFAMILY PROTEIN"/>
    <property type="match status" value="1"/>
</dbReference>
<organism evidence="2">
    <name type="scientific">Populus alba</name>
    <name type="common">White poplar</name>
    <dbReference type="NCBI Taxonomy" id="43335"/>
    <lineage>
        <taxon>Eukaryota</taxon>
        <taxon>Viridiplantae</taxon>
        <taxon>Streptophyta</taxon>
        <taxon>Embryophyta</taxon>
        <taxon>Tracheophyta</taxon>
        <taxon>Spermatophyta</taxon>
        <taxon>Magnoliopsida</taxon>
        <taxon>eudicotyledons</taxon>
        <taxon>Gunneridae</taxon>
        <taxon>Pentapetalae</taxon>
        <taxon>rosids</taxon>
        <taxon>fabids</taxon>
        <taxon>Malpighiales</taxon>
        <taxon>Salicaceae</taxon>
        <taxon>Saliceae</taxon>
        <taxon>Populus</taxon>
    </lineage>
</organism>
<evidence type="ECO:0000256" key="1">
    <source>
        <dbReference type="SAM" id="MobiDB-lite"/>
    </source>
</evidence>
<sequence length="259" mass="29032">MYPSSEAPSVMVLDRNTTRGLGDEQGSKEYTFLKRDYEIEKSLLRLHVTHCATYYIGRVTLNCTLTPIHLLFTISLSTVFLYGRKNYQVFGSLVLGTRNLQEAPVSNLLHSSHPQLHPPWPTNFSNFPPRSQTNNQVTFPPPLTNQSPPPPRKNPLKKRSFFTVEPTTVEVHQPEGDSTTSGPTAQDRSAFSYKVIKLRDVKVVPRFIGERGDVVVITFKDGTKVDPRSVPQFREIAKYCLSAAEKPVDLTPVSGPTGY</sequence>
<comment type="caution">
    <text evidence="2">The sequence shown here is derived from an EMBL/GenBank/DDBJ whole genome shotgun (WGS) entry which is preliminary data.</text>
</comment>
<dbReference type="STRING" id="43335.A0A4U5NJX1"/>
<protein>
    <submittedName>
        <fullName evidence="2">Uncharacterized protein</fullName>
    </submittedName>
</protein>
<dbReference type="PANTHER" id="PTHR35688:SF2">
    <property type="entry name" value="NAD(P)-LINKED OXIDOREDUCTASE SUPERFAMILY PROTEIN"/>
    <property type="match status" value="1"/>
</dbReference>
<feature type="compositionally biased region" description="Polar residues" evidence="1">
    <location>
        <begin position="122"/>
        <end position="138"/>
    </location>
</feature>